<keyword evidence="2" id="KW-1185">Reference proteome</keyword>
<comment type="caution">
    <text evidence="1">The sequence shown here is derived from an EMBL/GenBank/DDBJ whole genome shotgun (WGS) entry which is preliminary data.</text>
</comment>
<dbReference type="Proteomes" id="UP000478052">
    <property type="component" value="Unassembled WGS sequence"/>
</dbReference>
<feature type="non-terminal residue" evidence="1">
    <location>
        <position position="1"/>
    </location>
</feature>
<reference evidence="1 2" key="1">
    <citation type="submission" date="2019-08" db="EMBL/GenBank/DDBJ databases">
        <title>Whole genome of Aphis craccivora.</title>
        <authorList>
            <person name="Voronova N.V."/>
            <person name="Shulinski R.S."/>
            <person name="Bandarenka Y.V."/>
            <person name="Zhorov D.G."/>
            <person name="Warner D."/>
        </authorList>
    </citation>
    <scope>NUCLEOTIDE SEQUENCE [LARGE SCALE GENOMIC DNA]</scope>
    <source>
        <strain evidence="1">180601</strain>
        <tissue evidence="1">Whole Body</tissue>
    </source>
</reference>
<name>A0A6G0WJ71_APHCR</name>
<dbReference type="EMBL" id="VUJU01008681">
    <property type="protein sequence ID" value="KAF0727278.1"/>
    <property type="molecule type" value="Genomic_DNA"/>
</dbReference>
<dbReference type="PANTHER" id="PTHR37984:SF5">
    <property type="entry name" value="PROTEIN NYNRIN-LIKE"/>
    <property type="match status" value="1"/>
</dbReference>
<dbReference type="PANTHER" id="PTHR37984">
    <property type="entry name" value="PROTEIN CBG26694"/>
    <property type="match status" value="1"/>
</dbReference>
<sequence>NIDKEIDLITKECSGCVEYSDNPPKSILHNWPWPEGPAQRIHLDFLGPINGKMFVVIIDAHS</sequence>
<gene>
    <name evidence="1" type="ORF">FWK35_00031736</name>
</gene>
<evidence type="ECO:0000313" key="1">
    <source>
        <dbReference type="EMBL" id="KAF0727278.1"/>
    </source>
</evidence>
<protein>
    <recommendedName>
        <fullName evidence="3">Integrase catalytic domain-containing protein</fullName>
    </recommendedName>
</protein>
<evidence type="ECO:0008006" key="3">
    <source>
        <dbReference type="Google" id="ProtNLM"/>
    </source>
</evidence>
<dbReference type="InterPro" id="IPR050951">
    <property type="entry name" value="Retrovirus_Pol_polyprotein"/>
</dbReference>
<dbReference type="OrthoDB" id="6617089at2759"/>
<evidence type="ECO:0000313" key="2">
    <source>
        <dbReference type="Proteomes" id="UP000478052"/>
    </source>
</evidence>
<dbReference type="AlphaFoldDB" id="A0A6G0WJ71"/>
<proteinExistence type="predicted"/>
<organism evidence="1 2">
    <name type="scientific">Aphis craccivora</name>
    <name type="common">Cowpea aphid</name>
    <dbReference type="NCBI Taxonomy" id="307492"/>
    <lineage>
        <taxon>Eukaryota</taxon>
        <taxon>Metazoa</taxon>
        <taxon>Ecdysozoa</taxon>
        <taxon>Arthropoda</taxon>
        <taxon>Hexapoda</taxon>
        <taxon>Insecta</taxon>
        <taxon>Pterygota</taxon>
        <taxon>Neoptera</taxon>
        <taxon>Paraneoptera</taxon>
        <taxon>Hemiptera</taxon>
        <taxon>Sternorrhyncha</taxon>
        <taxon>Aphidomorpha</taxon>
        <taxon>Aphidoidea</taxon>
        <taxon>Aphididae</taxon>
        <taxon>Aphidini</taxon>
        <taxon>Aphis</taxon>
        <taxon>Aphis</taxon>
    </lineage>
</organism>
<accession>A0A6G0WJ71</accession>